<evidence type="ECO:0000313" key="1">
    <source>
        <dbReference type="EMBL" id="MCE3051643.1"/>
    </source>
</evidence>
<dbReference type="Proteomes" id="UP000823775">
    <property type="component" value="Unassembled WGS sequence"/>
</dbReference>
<gene>
    <name evidence="1" type="ORF">HAX54_050404</name>
</gene>
<feature type="non-terminal residue" evidence="1">
    <location>
        <position position="103"/>
    </location>
</feature>
<name>A0ABS8WLC8_DATST</name>
<protein>
    <submittedName>
        <fullName evidence="1">Uncharacterized protein</fullName>
    </submittedName>
</protein>
<keyword evidence="2" id="KW-1185">Reference proteome</keyword>
<comment type="caution">
    <text evidence="1">The sequence shown here is derived from an EMBL/GenBank/DDBJ whole genome shotgun (WGS) entry which is preliminary data.</text>
</comment>
<sequence length="103" mass="12082">MVFESKLLRGDIVVSYLAGPQCQSPSLMLFFVFIPSDHVFDAFRTYIKYERFLYQDFQVLGVLAVFCNFMTIDYVKECYKGGYKSIWSSGSILREEFREKPTE</sequence>
<reference evidence="1 2" key="1">
    <citation type="journal article" date="2021" name="BMC Genomics">
        <title>Datura genome reveals duplications of psychoactive alkaloid biosynthetic genes and high mutation rate following tissue culture.</title>
        <authorList>
            <person name="Rajewski A."/>
            <person name="Carter-House D."/>
            <person name="Stajich J."/>
            <person name="Litt A."/>
        </authorList>
    </citation>
    <scope>NUCLEOTIDE SEQUENCE [LARGE SCALE GENOMIC DNA]</scope>
    <source>
        <strain evidence="1">AR-01</strain>
    </source>
</reference>
<accession>A0ABS8WLC8</accession>
<dbReference type="EMBL" id="JACEIK010008795">
    <property type="protein sequence ID" value="MCE3051643.1"/>
    <property type="molecule type" value="Genomic_DNA"/>
</dbReference>
<evidence type="ECO:0000313" key="2">
    <source>
        <dbReference type="Proteomes" id="UP000823775"/>
    </source>
</evidence>
<organism evidence="1 2">
    <name type="scientific">Datura stramonium</name>
    <name type="common">Jimsonweed</name>
    <name type="synonym">Common thornapple</name>
    <dbReference type="NCBI Taxonomy" id="4076"/>
    <lineage>
        <taxon>Eukaryota</taxon>
        <taxon>Viridiplantae</taxon>
        <taxon>Streptophyta</taxon>
        <taxon>Embryophyta</taxon>
        <taxon>Tracheophyta</taxon>
        <taxon>Spermatophyta</taxon>
        <taxon>Magnoliopsida</taxon>
        <taxon>eudicotyledons</taxon>
        <taxon>Gunneridae</taxon>
        <taxon>Pentapetalae</taxon>
        <taxon>asterids</taxon>
        <taxon>lamiids</taxon>
        <taxon>Solanales</taxon>
        <taxon>Solanaceae</taxon>
        <taxon>Solanoideae</taxon>
        <taxon>Datureae</taxon>
        <taxon>Datura</taxon>
    </lineage>
</organism>
<proteinExistence type="predicted"/>